<dbReference type="WBParaSite" id="SCUD_0000970101-mRNA-1">
    <property type="protein sequence ID" value="SCUD_0000970101-mRNA-1"/>
    <property type="gene ID" value="SCUD_0000970101"/>
</dbReference>
<dbReference type="InterPro" id="IPR000409">
    <property type="entry name" value="BEACH_dom"/>
</dbReference>
<evidence type="ECO:0000259" key="2">
    <source>
        <dbReference type="PROSITE" id="PS50197"/>
    </source>
</evidence>
<dbReference type="EMBL" id="UZAK01033372">
    <property type="protein sequence ID" value="VDP36684.1"/>
    <property type="molecule type" value="Genomic_DNA"/>
</dbReference>
<gene>
    <name evidence="3" type="ORF">SCUD_LOCUS9701</name>
</gene>
<name>A0A183K3Y3_9TREM</name>
<dbReference type="SMART" id="SM01026">
    <property type="entry name" value="Beach"/>
    <property type="match status" value="1"/>
</dbReference>
<evidence type="ECO:0000313" key="3">
    <source>
        <dbReference type="EMBL" id="VDP36684.1"/>
    </source>
</evidence>
<dbReference type="InterPro" id="IPR036322">
    <property type="entry name" value="WD40_repeat_dom_sf"/>
</dbReference>
<evidence type="ECO:0000256" key="1">
    <source>
        <dbReference type="SAM" id="MobiDB-lite"/>
    </source>
</evidence>
<accession>A0A183K3Y3</accession>
<dbReference type="SUPFAM" id="SSF50978">
    <property type="entry name" value="WD40 repeat-like"/>
    <property type="match status" value="1"/>
</dbReference>
<dbReference type="Gene3D" id="2.130.10.10">
    <property type="entry name" value="YVTN repeat-like/Quinoprotein amine dehydrogenase"/>
    <property type="match status" value="1"/>
</dbReference>
<dbReference type="PANTHER" id="PTHR13743:SF86">
    <property type="entry name" value="LYSOSOMAL-TRAFFICKING REGULATOR"/>
    <property type="match status" value="1"/>
</dbReference>
<feature type="region of interest" description="Disordered" evidence="1">
    <location>
        <begin position="767"/>
        <end position="786"/>
    </location>
</feature>
<dbReference type="Gene3D" id="1.10.1540.10">
    <property type="entry name" value="BEACH domain"/>
    <property type="match status" value="1"/>
</dbReference>
<dbReference type="InterPro" id="IPR036372">
    <property type="entry name" value="BEACH_dom_sf"/>
</dbReference>
<dbReference type="CDD" id="cd06071">
    <property type="entry name" value="Beach"/>
    <property type="match status" value="1"/>
</dbReference>
<dbReference type="SUPFAM" id="SSF81837">
    <property type="entry name" value="BEACH domain"/>
    <property type="match status" value="1"/>
</dbReference>
<sequence>MLFAMYSSKDRDNFIETITPLIGHHSCYCIHHYHNRLLVNTDEQSAIANPLPSIHHHHHHHCTFKQLKKCKLQNVQQAWLNGELSNFDYLMKLNSTAGRSYNDLMQYPIFPWTIRDYESLVLDLTQPTSFRRLDRPIAVQEDDRAEAVAARFNEAELLSKTSSTSHPEASGIKSKTSTLSNLSSVCPPYHYPAHCSNEAIVLHFLVRLPPYTFRHLRFQDNNFDVPDRLFHSIATTWRLATTSVSCVKELVPEFYFQPEMFINRSGLKLGCRQPGDSVDNVELPPWCKNDPRLFTLICRAALESDYVSMNLSYWIDLLFGYKQSGQNAKDSLNLYHPYTYFGSINVDTIDDPILAQAIEGMINNYGQTPKQLFHKHPHPCRKLPISNEARLNMTSKFKSKSTGTMYNMTSQEDVGDRRSSTPALFNCKYINDDDKNSLQAATFSVSGKQYSSVKLDNTPLETVIGLKWGEWAGSPQVNSFEIIWKKQFINTKLSVSRSTKNSLEHSEILKIPFLSHLTGSIWCEFNTKDTHLLHCMNQLNNISSINNDKLYHSWNGWVDFNIDHEIGECFLSSSSSFTTDVHTDCSWYWKILHCESNACIWVSLLLDISNLQDQLYPVPYLIKLKPSLLDNRTLNIFIKRLPKESYSTCNASSNYPYDEPFGTTDSSPSELHRHHHQHNDEINLQLPYSNPLPFDTGKSLITSLAISPSSSHGIQLFVGTCFGSIYDYQGESSLNEDKPNCTANIHKRSRKESTKRNMKHSKLTITTTTTPMNPTQTLNHSIHDENNNNKETAGLWEITGWKQLYGHAGHEITSLVINRNNSLIASGDNQGYVCLWDRYRLTLIKTINTNIINDHDYQQNEFGDSSNSSQSHSITTTNTVCWLGLYSCSGVWIANRILDFLAEINDPLIDSLLLQIYDDNYHPLVPMAFSTVSEGRGVNCLLVGGPGGRLVWLNSWTLDTIRTYMVSVYICGLDSFKFL</sequence>
<feature type="domain" description="BEACH" evidence="2">
    <location>
        <begin position="64"/>
        <end position="381"/>
    </location>
</feature>
<evidence type="ECO:0000313" key="4">
    <source>
        <dbReference type="Proteomes" id="UP000279833"/>
    </source>
</evidence>
<dbReference type="InterPro" id="IPR050865">
    <property type="entry name" value="BEACH_Domain"/>
</dbReference>
<dbReference type="InterPro" id="IPR015943">
    <property type="entry name" value="WD40/YVTN_repeat-like_dom_sf"/>
</dbReference>
<dbReference type="AlphaFoldDB" id="A0A183K3Y3"/>
<reference evidence="5" key="1">
    <citation type="submission" date="2016-06" db="UniProtKB">
        <authorList>
            <consortium name="WormBaseParasite"/>
        </authorList>
    </citation>
    <scope>IDENTIFICATION</scope>
</reference>
<reference evidence="3 4" key="2">
    <citation type="submission" date="2018-11" db="EMBL/GenBank/DDBJ databases">
        <authorList>
            <consortium name="Pathogen Informatics"/>
        </authorList>
    </citation>
    <scope>NUCLEOTIDE SEQUENCE [LARGE SCALE GENOMIC DNA]</scope>
    <source>
        <strain evidence="3">Dakar</strain>
        <strain evidence="4">Dakar, Senegal</strain>
    </source>
</reference>
<dbReference type="STRING" id="6186.A0A183K3Y3"/>
<organism evidence="5">
    <name type="scientific">Schistosoma curassoni</name>
    <dbReference type="NCBI Taxonomy" id="6186"/>
    <lineage>
        <taxon>Eukaryota</taxon>
        <taxon>Metazoa</taxon>
        <taxon>Spiralia</taxon>
        <taxon>Lophotrochozoa</taxon>
        <taxon>Platyhelminthes</taxon>
        <taxon>Trematoda</taxon>
        <taxon>Digenea</taxon>
        <taxon>Strigeidida</taxon>
        <taxon>Schistosomatoidea</taxon>
        <taxon>Schistosomatidae</taxon>
        <taxon>Schistosoma</taxon>
    </lineage>
</organism>
<dbReference type="PROSITE" id="PS50197">
    <property type="entry name" value="BEACH"/>
    <property type="match status" value="1"/>
</dbReference>
<keyword evidence="4" id="KW-1185">Reference proteome</keyword>
<dbReference type="PANTHER" id="PTHR13743">
    <property type="entry name" value="BEIGE/BEACH-RELATED"/>
    <property type="match status" value="1"/>
</dbReference>
<feature type="compositionally biased region" description="Low complexity" evidence="1">
    <location>
        <begin position="767"/>
        <end position="777"/>
    </location>
</feature>
<protein>
    <submittedName>
        <fullName evidence="5">BEACH domain-containing protein</fullName>
    </submittedName>
</protein>
<evidence type="ECO:0000313" key="5">
    <source>
        <dbReference type="WBParaSite" id="SCUD_0000970101-mRNA-1"/>
    </source>
</evidence>
<proteinExistence type="predicted"/>
<dbReference type="Proteomes" id="UP000279833">
    <property type="component" value="Unassembled WGS sequence"/>
</dbReference>
<dbReference type="Pfam" id="PF02138">
    <property type="entry name" value="Beach"/>
    <property type="match status" value="1"/>
</dbReference>